<keyword evidence="2" id="KW-1185">Reference proteome</keyword>
<dbReference type="Pfam" id="PF12937">
    <property type="entry name" value="F-box-like"/>
    <property type="match status" value="1"/>
</dbReference>
<organism evidence="2 3">
    <name type="scientific">Coffea arabica</name>
    <name type="common">Arabian coffee</name>
    <dbReference type="NCBI Taxonomy" id="13443"/>
    <lineage>
        <taxon>Eukaryota</taxon>
        <taxon>Viridiplantae</taxon>
        <taxon>Streptophyta</taxon>
        <taxon>Embryophyta</taxon>
        <taxon>Tracheophyta</taxon>
        <taxon>Spermatophyta</taxon>
        <taxon>Magnoliopsida</taxon>
        <taxon>eudicotyledons</taxon>
        <taxon>Gunneridae</taxon>
        <taxon>Pentapetalae</taxon>
        <taxon>asterids</taxon>
        <taxon>lamiids</taxon>
        <taxon>Gentianales</taxon>
        <taxon>Rubiaceae</taxon>
        <taxon>Ixoroideae</taxon>
        <taxon>Gardenieae complex</taxon>
        <taxon>Bertiereae - Coffeeae clade</taxon>
        <taxon>Coffeeae</taxon>
        <taxon>Coffea</taxon>
    </lineage>
</organism>
<evidence type="ECO:0000313" key="3">
    <source>
        <dbReference type="RefSeq" id="XP_027067879.1"/>
    </source>
</evidence>
<accession>A0A6P6SPK8</accession>
<feature type="domain" description="F-box" evidence="1">
    <location>
        <begin position="14"/>
        <end position="49"/>
    </location>
</feature>
<dbReference type="PANTHER" id="PTHR31215">
    <property type="entry name" value="OS05G0510400 PROTEIN-RELATED"/>
    <property type="match status" value="1"/>
</dbReference>
<reference evidence="2" key="1">
    <citation type="journal article" date="2025" name="Foods">
        <title>Unveiling the Microbial Signatures of Arabica Coffee Cherries: Insights into Ripeness Specific Diversity, Functional Traits, and Implications for Quality and Safety.</title>
        <authorList>
            <consortium name="RefSeq"/>
            <person name="Tenea G.N."/>
            <person name="Cifuentes V."/>
            <person name="Reyes P."/>
            <person name="Cevallos-Vallejos M."/>
        </authorList>
    </citation>
    <scope>NUCLEOTIDE SEQUENCE [LARGE SCALE GENOMIC DNA]</scope>
</reference>
<dbReference type="RefSeq" id="XP_027067879.1">
    <property type="nucleotide sequence ID" value="XM_027212078.2"/>
</dbReference>
<proteinExistence type="predicted"/>
<protein>
    <submittedName>
        <fullName evidence="3">F-box protein At5g46170-like</fullName>
    </submittedName>
</protein>
<dbReference type="OrthoDB" id="812961at2759"/>
<dbReference type="InterPro" id="IPR001810">
    <property type="entry name" value="F-box_dom"/>
</dbReference>
<sequence length="333" mass="38653">MKDSIEGDPETHIYHLPDELLVFLFNKLVDAKCLCRCYIVSKRFASIITQIHDVSFAIPSRNINNISNQQNDLYHEESFAKNVLQFFVDNIYTKPVRYLRYIFLPKPPLSVSFDPIVFRAFTKFLKKLGRVKSLHVELPSFHENQSVLKWEAEFGSELSFCVVLFATTFRIMQMEDCENDVRPISLTNELLRSRANHAIQRLMDALWRNHIVRHVIEDHKELKDLTVSDSNKEGTLCLGENQIAELHDLSPTLPTSGYVKIWHAPIMHLLTSGHVMEGATVVMVRLLDQQSADEDRILNRVFKEEEVFREAAKEIYENYKTDALTYVIELNIP</sequence>
<gene>
    <name evidence="3" type="primary">LOC113693536</name>
</gene>
<dbReference type="GeneID" id="113693536"/>
<reference evidence="3" key="2">
    <citation type="submission" date="2025-08" db="UniProtKB">
        <authorList>
            <consortium name="RefSeq"/>
        </authorList>
    </citation>
    <scope>IDENTIFICATION</scope>
    <source>
        <tissue evidence="3">Leaves</tissue>
    </source>
</reference>
<dbReference type="InterPro" id="IPR044809">
    <property type="entry name" value="AUF1-like"/>
</dbReference>
<dbReference type="CDD" id="cd09917">
    <property type="entry name" value="F-box_SF"/>
    <property type="match status" value="1"/>
</dbReference>
<dbReference type="AlphaFoldDB" id="A0A6P6SPK8"/>
<dbReference type="SUPFAM" id="SSF81383">
    <property type="entry name" value="F-box domain"/>
    <property type="match status" value="1"/>
</dbReference>
<dbReference type="InterPro" id="IPR036047">
    <property type="entry name" value="F-box-like_dom_sf"/>
</dbReference>
<evidence type="ECO:0000259" key="1">
    <source>
        <dbReference type="Pfam" id="PF12937"/>
    </source>
</evidence>
<evidence type="ECO:0000313" key="2">
    <source>
        <dbReference type="Proteomes" id="UP001652660"/>
    </source>
</evidence>
<dbReference type="Proteomes" id="UP001652660">
    <property type="component" value="Chromosome 1e"/>
</dbReference>
<name>A0A6P6SPK8_COFAR</name>